<feature type="transmembrane region" description="Helical" evidence="1">
    <location>
        <begin position="32"/>
        <end position="53"/>
    </location>
</feature>
<dbReference type="Proteomes" id="UP000253606">
    <property type="component" value="Chromosome"/>
</dbReference>
<evidence type="ECO:0000313" key="3">
    <source>
        <dbReference type="Proteomes" id="UP000253606"/>
    </source>
</evidence>
<keyword evidence="1" id="KW-0472">Membrane</keyword>
<dbReference type="KEGG" id="abas:ACPOL_3789"/>
<evidence type="ECO:0000313" key="2">
    <source>
        <dbReference type="EMBL" id="AXC13068.1"/>
    </source>
</evidence>
<dbReference type="RefSeq" id="WP_114208151.1">
    <property type="nucleotide sequence ID" value="NZ_CP030840.1"/>
</dbReference>
<protein>
    <submittedName>
        <fullName evidence="2">Uncharacterized protein</fullName>
    </submittedName>
</protein>
<reference evidence="2 3" key="1">
    <citation type="journal article" date="2018" name="Front. Microbiol.">
        <title>Hydrolytic Capabilities as a Key to Environmental Success: Chitinolytic and Cellulolytic Acidobacteria From Acidic Sub-arctic Soils and Boreal Peatlands.</title>
        <authorList>
            <person name="Belova S.E."/>
            <person name="Ravin N.V."/>
            <person name="Pankratov T.A."/>
            <person name="Rakitin A.L."/>
            <person name="Ivanova A.A."/>
            <person name="Beletsky A.V."/>
            <person name="Mardanov A.V."/>
            <person name="Sinninghe Damste J.S."/>
            <person name="Dedysh S.N."/>
        </authorList>
    </citation>
    <scope>NUCLEOTIDE SEQUENCE [LARGE SCALE GENOMIC DNA]</scope>
    <source>
        <strain evidence="2 3">SBC82</strain>
    </source>
</reference>
<name>A0A2Z5G1W7_9BACT</name>
<proteinExistence type="predicted"/>
<keyword evidence="1" id="KW-1133">Transmembrane helix</keyword>
<dbReference type="EMBL" id="CP030840">
    <property type="protein sequence ID" value="AXC13068.1"/>
    <property type="molecule type" value="Genomic_DNA"/>
</dbReference>
<sequence length="59" mass="6368">MGLLHFLASAFINTFGITQPSTPKQERTVSLLLGGLILTVIVVVLSITGFLLYQLHAGR</sequence>
<evidence type="ECO:0000256" key="1">
    <source>
        <dbReference type="SAM" id="Phobius"/>
    </source>
</evidence>
<accession>A0A2Z5G1W7</accession>
<keyword evidence="3" id="KW-1185">Reference proteome</keyword>
<organism evidence="2 3">
    <name type="scientific">Acidisarcina polymorpha</name>
    <dbReference type="NCBI Taxonomy" id="2211140"/>
    <lineage>
        <taxon>Bacteria</taxon>
        <taxon>Pseudomonadati</taxon>
        <taxon>Acidobacteriota</taxon>
        <taxon>Terriglobia</taxon>
        <taxon>Terriglobales</taxon>
        <taxon>Acidobacteriaceae</taxon>
        <taxon>Acidisarcina</taxon>
    </lineage>
</organism>
<keyword evidence="1" id="KW-0812">Transmembrane</keyword>
<gene>
    <name evidence="2" type="ORF">ACPOL_3789</name>
</gene>
<dbReference type="AlphaFoldDB" id="A0A2Z5G1W7"/>